<dbReference type="OrthoDB" id="2422440at2759"/>
<evidence type="ECO:0000313" key="2">
    <source>
        <dbReference type="Proteomes" id="UP000276133"/>
    </source>
</evidence>
<sequence length="489" mass="56297">MKNSHFNNLKHLDRKAPHKMTRLLNVLQNEEITEFDLKRRQIPFELAEHPKMIVTFDDIISCLACELQNKSTSQNAPSQKTDPEYFNFLQNFSQTYSIEKKNLSVPLDEFLAQLSQTAGCISCRSSAEKLLRQLIPRKAGSMSLALDPIQIECDGSISVKPALFKPHSLYTLFYIDSSKLDSELEINKKPSSKRCQLHMMESQKQTKQRRIDEWKNVWNSMETDECRKQLAIIDCDQLLHTVNQYLKRNKFCSDCKFKVLVAFKILTNEAEIVDDDGTYKQCTFNGIAYCTEMDKKPHLHINPCKDFIGSLIAKAESEIKELRPERHAKSIDVAQEEILICIGLHLYERFFQLGQSLKIAEQAWKILFYSSVVALKKRLDFDLNQFRNLDTLCAELEVLDAKSKAKKHTCTYGEKSTKLNLSDSNSPVTSPDCSDSPKCQSMAKKNLELNQECSCDDVNQFVHSIEDVNDENCEMSCCFDIIEYWNKLV</sequence>
<comment type="caution">
    <text evidence="1">The sequence shown here is derived from an EMBL/GenBank/DDBJ whole genome shotgun (WGS) entry which is preliminary data.</text>
</comment>
<protein>
    <submittedName>
        <fullName evidence="1">Gametogenetin-binding 2 isoform X2</fullName>
    </submittedName>
</protein>
<dbReference type="PANTHER" id="PTHR13601:SF2">
    <property type="entry name" value="GAMETOGENETIN-BINDING PROTEIN 2"/>
    <property type="match status" value="1"/>
</dbReference>
<dbReference type="AlphaFoldDB" id="A0A3M7PSH8"/>
<keyword evidence="2" id="KW-1185">Reference proteome</keyword>
<dbReference type="GO" id="GO:0005634">
    <property type="term" value="C:nucleus"/>
    <property type="evidence" value="ECO:0007669"/>
    <property type="project" value="TreeGrafter"/>
</dbReference>
<dbReference type="GO" id="GO:0005737">
    <property type="term" value="C:cytoplasm"/>
    <property type="evidence" value="ECO:0007669"/>
    <property type="project" value="TreeGrafter"/>
</dbReference>
<dbReference type="STRING" id="10195.A0A3M7PSH8"/>
<evidence type="ECO:0000313" key="1">
    <source>
        <dbReference type="EMBL" id="RNA01889.1"/>
    </source>
</evidence>
<proteinExistence type="predicted"/>
<dbReference type="PANTHER" id="PTHR13601">
    <property type="entry name" value="GAMETOGENETIN-BINDING PROTEIN 2"/>
    <property type="match status" value="1"/>
</dbReference>
<dbReference type="InterPro" id="IPR026073">
    <property type="entry name" value="GGNBP2"/>
</dbReference>
<gene>
    <name evidence="1" type="ORF">BpHYR1_037223</name>
</gene>
<accession>A0A3M7PSH8</accession>
<dbReference type="Proteomes" id="UP000276133">
    <property type="component" value="Unassembled WGS sequence"/>
</dbReference>
<dbReference type="EMBL" id="REGN01009128">
    <property type="protein sequence ID" value="RNA01889.1"/>
    <property type="molecule type" value="Genomic_DNA"/>
</dbReference>
<organism evidence="1 2">
    <name type="scientific">Brachionus plicatilis</name>
    <name type="common">Marine rotifer</name>
    <name type="synonym">Brachionus muelleri</name>
    <dbReference type="NCBI Taxonomy" id="10195"/>
    <lineage>
        <taxon>Eukaryota</taxon>
        <taxon>Metazoa</taxon>
        <taxon>Spiralia</taxon>
        <taxon>Gnathifera</taxon>
        <taxon>Rotifera</taxon>
        <taxon>Eurotatoria</taxon>
        <taxon>Monogononta</taxon>
        <taxon>Pseudotrocha</taxon>
        <taxon>Ploima</taxon>
        <taxon>Brachionidae</taxon>
        <taxon>Brachionus</taxon>
    </lineage>
</organism>
<reference evidence="1 2" key="1">
    <citation type="journal article" date="2018" name="Sci. Rep.">
        <title>Genomic signatures of local adaptation to the degree of environmental predictability in rotifers.</title>
        <authorList>
            <person name="Franch-Gras L."/>
            <person name="Hahn C."/>
            <person name="Garcia-Roger E.M."/>
            <person name="Carmona M.J."/>
            <person name="Serra M."/>
            <person name="Gomez A."/>
        </authorList>
    </citation>
    <scope>NUCLEOTIDE SEQUENCE [LARGE SCALE GENOMIC DNA]</scope>
    <source>
        <strain evidence="1">HYR1</strain>
    </source>
</reference>
<name>A0A3M7PSH8_BRAPC</name>